<proteinExistence type="predicted"/>
<dbReference type="eggNOG" id="COG1926">
    <property type="taxonomic scope" value="Bacteria"/>
</dbReference>
<dbReference type="Proteomes" id="UP000000798">
    <property type="component" value="Chromosome"/>
</dbReference>
<dbReference type="CDD" id="cd06223">
    <property type="entry name" value="PRTases_typeI"/>
    <property type="match status" value="1"/>
</dbReference>
<dbReference type="STRING" id="224324.aq_059"/>
<protein>
    <recommendedName>
        <fullName evidence="1">Phosphoribosyltransferase domain-containing protein</fullName>
    </recommendedName>
</protein>
<dbReference type="HOGENOM" id="CLU_083583_0_0_0"/>
<name>O66471_AQUAE</name>
<evidence type="ECO:0000313" key="3">
    <source>
        <dbReference type="Proteomes" id="UP000000798"/>
    </source>
</evidence>
<reference evidence="2 3" key="1">
    <citation type="journal article" date="1998" name="Nature">
        <title>The complete genome of the hyperthermophilic bacterium Aquifex aeolicus.</title>
        <authorList>
            <person name="Deckert G."/>
            <person name="Warren P.V."/>
            <person name="Gaasterland T."/>
            <person name="Young W.G."/>
            <person name="Lenox A.L."/>
            <person name="Graham D.E."/>
            <person name="Overbeek R."/>
            <person name="Snead M.A."/>
            <person name="Keller M."/>
            <person name="Aujay M."/>
            <person name="Huber R."/>
            <person name="Feldman R.A."/>
            <person name="Short J.M."/>
            <person name="Olson G.J."/>
            <person name="Swanson R.V."/>
        </authorList>
    </citation>
    <scope>NUCLEOTIDE SEQUENCE [LARGE SCALE GENOMIC DNA]</scope>
    <source>
        <strain evidence="2 3">VF5</strain>
    </source>
</reference>
<evidence type="ECO:0000259" key="1">
    <source>
        <dbReference type="Pfam" id="PF00156"/>
    </source>
</evidence>
<organism evidence="2 3">
    <name type="scientific">Aquifex aeolicus (strain VF5)</name>
    <dbReference type="NCBI Taxonomy" id="224324"/>
    <lineage>
        <taxon>Bacteria</taxon>
        <taxon>Pseudomonadati</taxon>
        <taxon>Aquificota</taxon>
        <taxon>Aquificia</taxon>
        <taxon>Aquificales</taxon>
        <taxon>Aquificaceae</taxon>
        <taxon>Aquifex</taxon>
    </lineage>
</organism>
<dbReference type="Pfam" id="PF00156">
    <property type="entry name" value="Pribosyltran"/>
    <property type="match status" value="1"/>
</dbReference>
<dbReference type="Gene3D" id="3.30.1310.20">
    <property type="entry name" value="PRTase-like"/>
    <property type="match status" value="1"/>
</dbReference>
<dbReference type="InParanoid" id="O66471"/>
<dbReference type="InterPro" id="IPR000836">
    <property type="entry name" value="PRTase_dom"/>
</dbReference>
<accession>O66471</accession>
<feature type="domain" description="Phosphoribosyltransferase" evidence="1">
    <location>
        <begin position="62"/>
        <end position="146"/>
    </location>
</feature>
<dbReference type="EnsemblBacteria" id="AAC06433">
    <property type="protein sequence ID" value="AAC06433"/>
    <property type="gene ID" value="aq_059"/>
</dbReference>
<sequence length="175" mass="19892">MAERFNIPMSVVLVRKLGLPWNEEAGFGAIDPDGTPYYDKSVLSYLSEEDIKQVVEKELKELRERERKFVPRGYPDLRGRQVIIVDDGVATGYTAIAAANWAKKKGASEVIIAVPVCPSDAKERLERYADKFVCYYSSDAPSFAVGMFYRDFHQLSDEEAKEYLRRAEEKGLLEP</sequence>
<dbReference type="InterPro" id="IPR029057">
    <property type="entry name" value="PRTase-like"/>
</dbReference>
<dbReference type="PIR" id="D70305">
    <property type="entry name" value="D70305"/>
</dbReference>
<dbReference type="AlphaFoldDB" id="O66471"/>
<evidence type="ECO:0000313" key="2">
    <source>
        <dbReference type="EMBL" id="AAC06433.1"/>
    </source>
</evidence>
<gene>
    <name evidence="2" type="ordered locus">aq_059</name>
</gene>
<dbReference type="EMBL" id="AE000657">
    <property type="protein sequence ID" value="AAC06433.1"/>
    <property type="molecule type" value="Genomic_DNA"/>
</dbReference>
<dbReference type="SUPFAM" id="SSF53271">
    <property type="entry name" value="PRTase-like"/>
    <property type="match status" value="1"/>
</dbReference>
<keyword evidence="3" id="KW-1185">Reference proteome</keyword>
<dbReference type="Gene3D" id="3.40.50.2020">
    <property type="match status" value="1"/>
</dbReference>
<dbReference type="KEGG" id="aae:aq_059"/>